<dbReference type="GO" id="GO:0045259">
    <property type="term" value="C:proton-transporting ATP synthase complex"/>
    <property type="evidence" value="ECO:0007669"/>
    <property type="project" value="UniProtKB-KW"/>
</dbReference>
<comment type="subcellular location">
    <subcellularLocation>
        <location evidence="8">Cell membrane</location>
        <topology evidence="8">Peripheral membrane protein</topology>
    </subcellularLocation>
    <subcellularLocation>
        <location evidence="1">Membrane</location>
    </subcellularLocation>
</comment>
<dbReference type="HAMAP" id="MF_01416">
    <property type="entry name" value="ATP_synth_delta_bact"/>
    <property type="match status" value="1"/>
</dbReference>
<dbReference type="GO" id="GO:0005886">
    <property type="term" value="C:plasma membrane"/>
    <property type="evidence" value="ECO:0007669"/>
    <property type="project" value="UniProtKB-SubCell"/>
</dbReference>
<dbReference type="PROSITE" id="PS00389">
    <property type="entry name" value="ATPASE_DELTA"/>
    <property type="match status" value="1"/>
</dbReference>
<name>A0A2A6FRU6_9MICO</name>
<gene>
    <name evidence="8" type="primary">atpH</name>
    <name evidence="9" type="ORF">B5766_05165</name>
</gene>
<keyword evidence="6 8" id="KW-0139">CF(1)</keyword>
<keyword evidence="4 8" id="KW-0406">Ion transport</keyword>
<dbReference type="AlphaFoldDB" id="A0A2A6FRU6"/>
<comment type="function">
    <text evidence="8">F(1)F(0) ATP synthase produces ATP from ADP in the presence of a proton or sodium gradient. F-type ATPases consist of two structural domains, F(1) containing the extramembraneous catalytic core and F(0) containing the membrane proton channel, linked together by a central stalk and a peripheral stalk. During catalysis, ATP synthesis in the catalytic domain of F(1) is coupled via a rotary mechanism of the central stalk subunits to proton translocation.</text>
</comment>
<dbReference type="NCBIfam" id="TIGR01145">
    <property type="entry name" value="ATP_synt_delta"/>
    <property type="match status" value="1"/>
</dbReference>
<dbReference type="InterPro" id="IPR020781">
    <property type="entry name" value="ATPase_OSCP/d_CS"/>
</dbReference>
<accession>A0A2A6FRU6</accession>
<proteinExistence type="inferred from homology"/>
<evidence type="ECO:0000256" key="8">
    <source>
        <dbReference type="HAMAP-Rule" id="MF_01416"/>
    </source>
</evidence>
<dbReference type="PRINTS" id="PR00125">
    <property type="entry name" value="ATPASEDELTA"/>
</dbReference>
<keyword evidence="8" id="KW-1003">Cell membrane</keyword>
<dbReference type="Proteomes" id="UP000219994">
    <property type="component" value="Unassembled WGS sequence"/>
</dbReference>
<evidence type="ECO:0000256" key="5">
    <source>
        <dbReference type="ARBA" id="ARBA00023136"/>
    </source>
</evidence>
<reference evidence="10" key="1">
    <citation type="submission" date="2017-03" db="EMBL/GenBank/DDBJ databases">
        <authorList>
            <person name="Lund M.B."/>
        </authorList>
    </citation>
    <scope>NUCLEOTIDE SEQUENCE [LARGE SCALE GENOMIC DNA]</scope>
</reference>
<evidence type="ECO:0000256" key="3">
    <source>
        <dbReference type="ARBA" id="ARBA00022781"/>
    </source>
</evidence>
<dbReference type="PANTHER" id="PTHR11910">
    <property type="entry name" value="ATP SYNTHASE DELTA CHAIN"/>
    <property type="match status" value="1"/>
</dbReference>
<comment type="caution">
    <text evidence="9">The sequence shown here is derived from an EMBL/GenBank/DDBJ whole genome shotgun (WGS) entry which is preliminary data.</text>
</comment>
<dbReference type="InterPro" id="IPR000711">
    <property type="entry name" value="ATPase_OSCP/dsu"/>
</dbReference>
<keyword evidence="5 8" id="KW-0472">Membrane</keyword>
<evidence type="ECO:0000256" key="2">
    <source>
        <dbReference type="ARBA" id="ARBA00022448"/>
    </source>
</evidence>
<organism evidence="9 10">
    <name type="scientific">Candidatus Lumbricidiphila eiseniae</name>
    <dbReference type="NCBI Taxonomy" id="1969409"/>
    <lineage>
        <taxon>Bacteria</taxon>
        <taxon>Bacillati</taxon>
        <taxon>Actinomycetota</taxon>
        <taxon>Actinomycetes</taxon>
        <taxon>Micrococcales</taxon>
        <taxon>Microbacteriaceae</taxon>
        <taxon>Candidatus Lumbricidiphila</taxon>
    </lineage>
</organism>
<evidence type="ECO:0000313" key="10">
    <source>
        <dbReference type="Proteomes" id="UP000219994"/>
    </source>
</evidence>
<keyword evidence="3 8" id="KW-0375">Hydrogen ion transport</keyword>
<dbReference type="GO" id="GO:0046933">
    <property type="term" value="F:proton-transporting ATP synthase activity, rotational mechanism"/>
    <property type="evidence" value="ECO:0007669"/>
    <property type="project" value="UniProtKB-UniRule"/>
</dbReference>
<evidence type="ECO:0000256" key="4">
    <source>
        <dbReference type="ARBA" id="ARBA00023065"/>
    </source>
</evidence>
<protein>
    <recommendedName>
        <fullName evidence="8">ATP synthase subunit delta</fullName>
    </recommendedName>
    <alternativeName>
        <fullName evidence="8">ATP synthase F(1) sector subunit delta</fullName>
    </alternativeName>
    <alternativeName>
        <fullName evidence="8">F-type ATPase subunit delta</fullName>
        <shortName evidence="8">F-ATPase subunit delta</shortName>
    </alternativeName>
</protein>
<evidence type="ECO:0000256" key="1">
    <source>
        <dbReference type="ARBA" id="ARBA00004370"/>
    </source>
</evidence>
<dbReference type="EMBL" id="NAEP01000031">
    <property type="protein sequence ID" value="PDQ35604.1"/>
    <property type="molecule type" value="Genomic_DNA"/>
</dbReference>
<evidence type="ECO:0000313" key="9">
    <source>
        <dbReference type="EMBL" id="PDQ35604.1"/>
    </source>
</evidence>
<evidence type="ECO:0000256" key="7">
    <source>
        <dbReference type="ARBA" id="ARBA00023310"/>
    </source>
</evidence>
<comment type="function">
    <text evidence="8">This protein is part of the stalk that links CF(0) to CF(1). It either transmits conformational changes from CF(0) to CF(1) or is implicated in proton conduction.</text>
</comment>
<sequence>MGSATTHALTAVRGSLGALGRGDLRVAEGLLAASRVLSTSAPLRSALIDPEADITAKGALVKQVFGSSLPAPAVTLLQEAAAQRWSNDHDFVHGVEEIGVRVAATAAGAADVDGQLLSFARTVASEAELELALGSKLSPTEAKTTVVDRLLGATDTADPATVAIVRHLVQNPRGRRIGAMLREAAAVVADQRGFQLATVTTAVPLSAAQRGRLEKSLNAASGRTVKLDTTVDPAVIGGVRVQLGDDVIDGSLLHRLENLKQRLAG</sequence>
<keyword evidence="7 8" id="KW-0066">ATP synthesis</keyword>
<evidence type="ECO:0000256" key="6">
    <source>
        <dbReference type="ARBA" id="ARBA00023196"/>
    </source>
</evidence>
<dbReference type="NCBIfam" id="NF009967">
    <property type="entry name" value="PRK13430.1"/>
    <property type="match status" value="1"/>
</dbReference>
<keyword evidence="2 8" id="KW-0813">Transport</keyword>
<comment type="similarity">
    <text evidence="8">Belongs to the ATPase delta chain family.</text>
</comment>
<dbReference type="Pfam" id="PF00213">
    <property type="entry name" value="OSCP"/>
    <property type="match status" value="1"/>
</dbReference>